<accession>A0ABP9PKI4</accession>
<organism evidence="1 2">
    <name type="scientific">Pseudonocardia eucalypti</name>
    <dbReference type="NCBI Taxonomy" id="648755"/>
    <lineage>
        <taxon>Bacteria</taxon>
        <taxon>Bacillati</taxon>
        <taxon>Actinomycetota</taxon>
        <taxon>Actinomycetes</taxon>
        <taxon>Pseudonocardiales</taxon>
        <taxon>Pseudonocardiaceae</taxon>
        <taxon>Pseudonocardia</taxon>
    </lineage>
</organism>
<comment type="caution">
    <text evidence="1">The sequence shown here is derived from an EMBL/GenBank/DDBJ whole genome shotgun (WGS) entry which is preliminary data.</text>
</comment>
<keyword evidence="2" id="KW-1185">Reference proteome</keyword>
<protein>
    <submittedName>
        <fullName evidence="1">Uncharacterized protein</fullName>
    </submittedName>
</protein>
<gene>
    <name evidence="1" type="ORF">GCM10023321_09910</name>
</gene>
<sequence length="75" mass="7731">MGSEYASSTHAVVAGLAPRSAPMLGRATAEMVISEVTTSMPRPSATTGAHRVRVSPPGSLTASVVMHQTLEPQLT</sequence>
<dbReference type="EMBL" id="BAABJP010000003">
    <property type="protein sequence ID" value="GAA5148086.1"/>
    <property type="molecule type" value="Genomic_DNA"/>
</dbReference>
<proteinExistence type="predicted"/>
<evidence type="ECO:0000313" key="1">
    <source>
        <dbReference type="EMBL" id="GAA5148086.1"/>
    </source>
</evidence>
<reference evidence="2" key="1">
    <citation type="journal article" date="2019" name="Int. J. Syst. Evol. Microbiol.">
        <title>The Global Catalogue of Microorganisms (GCM) 10K type strain sequencing project: providing services to taxonomists for standard genome sequencing and annotation.</title>
        <authorList>
            <consortium name="The Broad Institute Genomics Platform"/>
            <consortium name="The Broad Institute Genome Sequencing Center for Infectious Disease"/>
            <person name="Wu L."/>
            <person name="Ma J."/>
        </authorList>
    </citation>
    <scope>NUCLEOTIDE SEQUENCE [LARGE SCALE GENOMIC DNA]</scope>
    <source>
        <strain evidence="2">JCM 18303</strain>
    </source>
</reference>
<dbReference type="Proteomes" id="UP001428817">
    <property type="component" value="Unassembled WGS sequence"/>
</dbReference>
<evidence type="ECO:0000313" key="2">
    <source>
        <dbReference type="Proteomes" id="UP001428817"/>
    </source>
</evidence>
<name>A0ABP9PKI4_9PSEU</name>